<keyword evidence="1" id="KW-1133">Transmembrane helix</keyword>
<sequence length="318" mass="33691">MPRPVDPQPSTGRWHAIGLIGLLILVVLYGAAGVHAASVAGSGVDVRMYWILGGATLLAGVVAVVGRTIGWQNKRVLLLGWPIASLVLTIVVGSVDSDATRQLPGTITITFVYIGLTCPRWRSLVLAPLGVVAFVVGAGPHPGGLPPTAVTAALMWVIVAEVPAWLIAQLTRQTELAHQIAQTDALTQLLDRSTLGHHLSLHTGASTIVLIDLDNFKQYNDTHGHAAGDELLVTFADALRWSVRQDDVVFRIGGDEFLLMLLGADHSAAEQVVARLRQRWTEVGGQVGFSAGIAAGEPDPLRAADRNMYAVKRATGAA</sequence>
<organism evidence="3 4">
    <name type="scientific">Mycobacterium asiaticum</name>
    <dbReference type="NCBI Taxonomy" id="1790"/>
    <lineage>
        <taxon>Bacteria</taxon>
        <taxon>Bacillati</taxon>
        <taxon>Actinomycetota</taxon>
        <taxon>Actinomycetes</taxon>
        <taxon>Mycobacteriales</taxon>
        <taxon>Mycobacteriaceae</taxon>
        <taxon>Mycobacterium</taxon>
    </lineage>
</organism>
<protein>
    <submittedName>
        <fullName evidence="3">Diguanylate cyclase</fullName>
    </submittedName>
</protein>
<dbReference type="GO" id="GO:0052621">
    <property type="term" value="F:diguanylate cyclase activity"/>
    <property type="evidence" value="ECO:0007669"/>
    <property type="project" value="TreeGrafter"/>
</dbReference>
<dbReference type="InterPro" id="IPR029787">
    <property type="entry name" value="Nucleotide_cyclase"/>
</dbReference>
<keyword evidence="1" id="KW-0472">Membrane</keyword>
<dbReference type="PROSITE" id="PS50887">
    <property type="entry name" value="GGDEF"/>
    <property type="match status" value="1"/>
</dbReference>
<feature type="transmembrane region" description="Helical" evidence="1">
    <location>
        <begin position="149"/>
        <end position="168"/>
    </location>
</feature>
<dbReference type="OrthoDB" id="23692at2"/>
<dbReference type="CDD" id="cd01949">
    <property type="entry name" value="GGDEF"/>
    <property type="match status" value="1"/>
</dbReference>
<dbReference type="GO" id="GO:0043709">
    <property type="term" value="P:cell adhesion involved in single-species biofilm formation"/>
    <property type="evidence" value="ECO:0007669"/>
    <property type="project" value="TreeGrafter"/>
</dbReference>
<dbReference type="GO" id="GO:1902201">
    <property type="term" value="P:negative regulation of bacterial-type flagellum-dependent cell motility"/>
    <property type="evidence" value="ECO:0007669"/>
    <property type="project" value="TreeGrafter"/>
</dbReference>
<dbReference type="InterPro" id="IPR043128">
    <property type="entry name" value="Rev_trsase/Diguanyl_cyclase"/>
</dbReference>
<dbReference type="GO" id="GO:0005886">
    <property type="term" value="C:plasma membrane"/>
    <property type="evidence" value="ECO:0007669"/>
    <property type="project" value="TreeGrafter"/>
</dbReference>
<proteinExistence type="predicted"/>
<dbReference type="RefSeq" id="WP_065119991.1">
    <property type="nucleotide sequence ID" value="NZ_LZKQ01000071.1"/>
</dbReference>
<feature type="domain" description="GGDEF" evidence="2">
    <location>
        <begin position="204"/>
        <end position="318"/>
    </location>
</feature>
<accession>A0A1A3CNZ8</accession>
<feature type="transmembrane region" description="Helical" evidence="1">
    <location>
        <begin position="46"/>
        <end position="65"/>
    </location>
</feature>
<dbReference type="STRING" id="1790.A5645_16920"/>
<dbReference type="Proteomes" id="UP000093795">
    <property type="component" value="Unassembled WGS sequence"/>
</dbReference>
<dbReference type="InterPro" id="IPR050469">
    <property type="entry name" value="Diguanylate_Cyclase"/>
</dbReference>
<evidence type="ECO:0000259" key="2">
    <source>
        <dbReference type="PROSITE" id="PS50887"/>
    </source>
</evidence>
<keyword evidence="1" id="KW-0812">Transmembrane</keyword>
<dbReference type="PANTHER" id="PTHR45138:SF9">
    <property type="entry name" value="DIGUANYLATE CYCLASE DGCM-RELATED"/>
    <property type="match status" value="1"/>
</dbReference>
<feature type="transmembrane region" description="Helical" evidence="1">
    <location>
        <begin position="125"/>
        <end position="143"/>
    </location>
</feature>
<dbReference type="SMART" id="SM00267">
    <property type="entry name" value="GGDEF"/>
    <property type="match status" value="1"/>
</dbReference>
<dbReference type="AlphaFoldDB" id="A0A1A3CNZ8"/>
<evidence type="ECO:0000313" key="4">
    <source>
        <dbReference type="Proteomes" id="UP000093795"/>
    </source>
</evidence>
<dbReference type="EMBL" id="LZKQ01000071">
    <property type="protein sequence ID" value="OBI88498.1"/>
    <property type="molecule type" value="Genomic_DNA"/>
</dbReference>
<evidence type="ECO:0000256" key="1">
    <source>
        <dbReference type="SAM" id="Phobius"/>
    </source>
</evidence>
<name>A0A1A3CNZ8_MYCAS</name>
<comment type="caution">
    <text evidence="3">The sequence shown here is derived from an EMBL/GenBank/DDBJ whole genome shotgun (WGS) entry which is preliminary data.</text>
</comment>
<feature type="transmembrane region" description="Helical" evidence="1">
    <location>
        <begin position="101"/>
        <end position="118"/>
    </location>
</feature>
<dbReference type="NCBIfam" id="TIGR00254">
    <property type="entry name" value="GGDEF"/>
    <property type="match status" value="1"/>
</dbReference>
<dbReference type="Gene3D" id="3.30.70.270">
    <property type="match status" value="1"/>
</dbReference>
<gene>
    <name evidence="3" type="ORF">A9X01_14780</name>
</gene>
<dbReference type="PANTHER" id="PTHR45138">
    <property type="entry name" value="REGULATORY COMPONENTS OF SENSORY TRANSDUCTION SYSTEM"/>
    <property type="match status" value="1"/>
</dbReference>
<feature type="transmembrane region" description="Helical" evidence="1">
    <location>
        <begin position="77"/>
        <end position="95"/>
    </location>
</feature>
<dbReference type="Pfam" id="PF00990">
    <property type="entry name" value="GGDEF"/>
    <property type="match status" value="1"/>
</dbReference>
<evidence type="ECO:0000313" key="3">
    <source>
        <dbReference type="EMBL" id="OBI88498.1"/>
    </source>
</evidence>
<reference evidence="3 4" key="1">
    <citation type="submission" date="2016-06" db="EMBL/GenBank/DDBJ databases">
        <authorList>
            <person name="Kjaerup R.B."/>
            <person name="Dalgaard T.S."/>
            <person name="Juul-Madsen H.R."/>
        </authorList>
    </citation>
    <scope>NUCLEOTIDE SEQUENCE [LARGE SCALE GENOMIC DNA]</scope>
    <source>
        <strain evidence="3 4">1081914.2</strain>
    </source>
</reference>
<dbReference type="InterPro" id="IPR000160">
    <property type="entry name" value="GGDEF_dom"/>
</dbReference>
<dbReference type="SUPFAM" id="SSF55073">
    <property type="entry name" value="Nucleotide cyclase"/>
    <property type="match status" value="1"/>
</dbReference>